<dbReference type="GO" id="GO:0005886">
    <property type="term" value="C:plasma membrane"/>
    <property type="evidence" value="ECO:0007669"/>
    <property type="project" value="UniProtKB-SubCell"/>
</dbReference>
<dbReference type="EMBL" id="QRUU01000007">
    <property type="protein sequence ID" value="RGR99187.1"/>
    <property type="molecule type" value="Genomic_DNA"/>
</dbReference>
<dbReference type="GeneID" id="79859034"/>
<keyword evidence="5 6" id="KW-0472">Membrane</keyword>
<feature type="transmembrane region" description="Helical" evidence="6">
    <location>
        <begin position="7"/>
        <end position="24"/>
    </location>
</feature>
<feature type="transmembrane region" description="Helical" evidence="6">
    <location>
        <begin position="289"/>
        <end position="309"/>
    </location>
</feature>
<evidence type="ECO:0000256" key="6">
    <source>
        <dbReference type="SAM" id="Phobius"/>
    </source>
</evidence>
<reference evidence="7" key="2">
    <citation type="journal article" date="2021" name="PeerJ">
        <title>Extensive microbial diversity within the chicken gut microbiome revealed by metagenomics and culture.</title>
        <authorList>
            <person name="Gilroy R."/>
            <person name="Ravi A."/>
            <person name="Getino M."/>
            <person name="Pursley I."/>
            <person name="Horton D.L."/>
            <person name="Alikhan N.F."/>
            <person name="Baker D."/>
            <person name="Gharbi K."/>
            <person name="Hall N."/>
            <person name="Watson M."/>
            <person name="Adriaenssens E.M."/>
            <person name="Foster-Nyarko E."/>
            <person name="Jarju S."/>
            <person name="Secka A."/>
            <person name="Antonio M."/>
            <person name="Oren A."/>
            <person name="Chaudhuri R.R."/>
            <person name="La Ragione R."/>
            <person name="Hildebrand F."/>
            <person name="Pallen M.J."/>
        </authorList>
    </citation>
    <scope>NUCLEOTIDE SEQUENCE</scope>
    <source>
        <strain evidence="7">CHK165-8395</strain>
    </source>
</reference>
<protein>
    <submittedName>
        <fullName evidence="7">Flippase-like domain-containing protein</fullName>
    </submittedName>
    <submittedName>
        <fullName evidence="8">UPF0104 family protein</fullName>
    </submittedName>
</protein>
<gene>
    <name evidence="8" type="ORF">DWY20_02515</name>
    <name evidence="7" type="ORF">K8U81_10110</name>
</gene>
<dbReference type="Pfam" id="PF03706">
    <property type="entry name" value="LPG_synthase_TM"/>
    <property type="match status" value="1"/>
</dbReference>
<keyword evidence="3 6" id="KW-0812">Transmembrane</keyword>
<comment type="subcellular location">
    <subcellularLocation>
        <location evidence="1">Cell membrane</location>
        <topology evidence="1">Multi-pass membrane protein</topology>
    </subcellularLocation>
</comment>
<reference evidence="8 9" key="1">
    <citation type="submission" date="2018-08" db="EMBL/GenBank/DDBJ databases">
        <title>A genome reference for cultivated species of the human gut microbiota.</title>
        <authorList>
            <person name="Zou Y."/>
            <person name="Xue W."/>
            <person name="Luo G."/>
        </authorList>
    </citation>
    <scope>NUCLEOTIDE SEQUENCE [LARGE SCALE GENOMIC DNA]</scope>
    <source>
        <strain evidence="8 9">AF24-2</strain>
    </source>
</reference>
<evidence type="ECO:0000256" key="4">
    <source>
        <dbReference type="ARBA" id="ARBA00022989"/>
    </source>
</evidence>
<dbReference type="PANTHER" id="PTHR39087">
    <property type="entry name" value="UPF0104 MEMBRANE PROTEIN MJ1595"/>
    <property type="match status" value="1"/>
</dbReference>
<evidence type="ECO:0000256" key="1">
    <source>
        <dbReference type="ARBA" id="ARBA00004651"/>
    </source>
</evidence>
<keyword evidence="2" id="KW-1003">Cell membrane</keyword>
<evidence type="ECO:0000256" key="2">
    <source>
        <dbReference type="ARBA" id="ARBA00022475"/>
    </source>
</evidence>
<comment type="caution">
    <text evidence="8">The sequence shown here is derived from an EMBL/GenBank/DDBJ whole genome shotgun (WGS) entry which is preliminary data.</text>
</comment>
<evidence type="ECO:0000313" key="7">
    <source>
        <dbReference type="EMBL" id="HJF08522.1"/>
    </source>
</evidence>
<feature type="transmembrane region" description="Helical" evidence="6">
    <location>
        <begin position="255"/>
        <end position="277"/>
    </location>
</feature>
<feature type="transmembrane region" description="Helical" evidence="6">
    <location>
        <begin position="44"/>
        <end position="64"/>
    </location>
</feature>
<dbReference type="Proteomes" id="UP000718012">
    <property type="component" value="Unassembled WGS sequence"/>
</dbReference>
<dbReference type="InterPro" id="IPR022791">
    <property type="entry name" value="L-PG_synthase/AglD"/>
</dbReference>
<evidence type="ECO:0000256" key="5">
    <source>
        <dbReference type="ARBA" id="ARBA00023136"/>
    </source>
</evidence>
<keyword evidence="4 6" id="KW-1133">Transmembrane helix</keyword>
<feature type="transmembrane region" description="Helical" evidence="6">
    <location>
        <begin position="152"/>
        <end position="173"/>
    </location>
</feature>
<reference evidence="7" key="3">
    <citation type="submission" date="2021-09" db="EMBL/GenBank/DDBJ databases">
        <authorList>
            <person name="Gilroy R."/>
        </authorList>
    </citation>
    <scope>NUCLEOTIDE SEQUENCE</scope>
    <source>
        <strain evidence="7">CHK165-8395</strain>
    </source>
</reference>
<dbReference type="AlphaFoldDB" id="A0A412GW70"/>
<proteinExistence type="predicted"/>
<feature type="transmembrane region" description="Helical" evidence="6">
    <location>
        <begin position="120"/>
        <end position="146"/>
    </location>
</feature>
<name>A0A412GW70_9BACT</name>
<evidence type="ECO:0000256" key="3">
    <source>
        <dbReference type="ARBA" id="ARBA00022692"/>
    </source>
</evidence>
<organism evidence="8 9">
    <name type="scientific">Phocaeicola coprocola</name>
    <dbReference type="NCBI Taxonomy" id="310298"/>
    <lineage>
        <taxon>Bacteria</taxon>
        <taxon>Pseudomonadati</taxon>
        <taxon>Bacteroidota</taxon>
        <taxon>Bacteroidia</taxon>
        <taxon>Bacteroidales</taxon>
        <taxon>Bacteroidaceae</taxon>
        <taxon>Phocaeicola</taxon>
    </lineage>
</organism>
<evidence type="ECO:0000313" key="9">
    <source>
        <dbReference type="Proteomes" id="UP000285864"/>
    </source>
</evidence>
<dbReference type="EMBL" id="DYXD01000226">
    <property type="protein sequence ID" value="HJF08522.1"/>
    <property type="molecule type" value="Genomic_DNA"/>
</dbReference>
<keyword evidence="9" id="KW-1185">Reference proteome</keyword>
<sequence length="338" mass="38997">MKSKYRNLFLLFGIVAIAVMLLTFDVSYAELTDSLRKAGLCFPVVIFLWVLIYLLNAGAWYIIIHDGFRGDKIPYWRVYKYTVTGFALNATTPVGLMGGEPYRIMELAPYVGVEKATSSVILYVMMHIFSHFCFWLFSILLYLVLYFHHLQWSLSLFLAFSGIFCLMGVYFFMKGYRQGLAMRCIRLLQRVFFLKRWAINFAEKKQETLQRIDDQIAELHSKHRVTFYTSLGAEFFARVLSCAEIYFILSIFTDTISYWDCILILAFTSLFANALFFLPMQLGGREGGFALAVGGLSMPYAYGVYMGLIMRLRELVWIILGIGLMKFGNKNSLKSKRI</sequence>
<evidence type="ECO:0000313" key="8">
    <source>
        <dbReference type="EMBL" id="RGR99187.1"/>
    </source>
</evidence>
<accession>A0A412GW70</accession>
<dbReference type="Proteomes" id="UP000285864">
    <property type="component" value="Unassembled WGS sequence"/>
</dbReference>
<dbReference type="RefSeq" id="WP_007567696.1">
    <property type="nucleotide sequence ID" value="NZ_CABKNL010000055.1"/>
</dbReference>
<dbReference type="PANTHER" id="PTHR39087:SF2">
    <property type="entry name" value="UPF0104 MEMBRANE PROTEIN MJ1595"/>
    <property type="match status" value="1"/>
</dbReference>